<evidence type="ECO:0000256" key="4">
    <source>
        <dbReference type="ARBA" id="ARBA00022679"/>
    </source>
</evidence>
<dbReference type="Gene3D" id="3.40.50.150">
    <property type="entry name" value="Vaccinia Virus protein VP39"/>
    <property type="match status" value="1"/>
</dbReference>
<feature type="domain" description="CheR-type methyltransferase" evidence="6">
    <location>
        <begin position="1"/>
        <end position="271"/>
    </location>
</feature>
<keyword evidence="5" id="KW-0949">S-adenosyl-L-methionine</keyword>
<dbReference type="AlphaFoldDB" id="A0A1V4IQ00"/>
<dbReference type="RefSeq" id="WP_079423825.1">
    <property type="nucleotide sequence ID" value="NZ_MZGV01000018.1"/>
</dbReference>
<reference evidence="7 8" key="1">
    <citation type="submission" date="2017-03" db="EMBL/GenBank/DDBJ databases">
        <title>Genome sequence of Clostridium oryzae DSM 28571.</title>
        <authorList>
            <person name="Poehlein A."/>
            <person name="Daniel R."/>
        </authorList>
    </citation>
    <scope>NUCLEOTIDE SEQUENCE [LARGE SCALE GENOMIC DNA]</scope>
    <source>
        <strain evidence="7 8">DSM 28571</strain>
    </source>
</reference>
<dbReference type="Pfam" id="PF01739">
    <property type="entry name" value="CheR"/>
    <property type="match status" value="1"/>
</dbReference>
<dbReference type="SUPFAM" id="SSF53335">
    <property type="entry name" value="S-adenosyl-L-methionine-dependent methyltransferases"/>
    <property type="match status" value="1"/>
</dbReference>
<dbReference type="InterPro" id="IPR036804">
    <property type="entry name" value="CheR_N_sf"/>
</dbReference>
<dbReference type="PRINTS" id="PR00996">
    <property type="entry name" value="CHERMTFRASE"/>
</dbReference>
<dbReference type="PANTHER" id="PTHR24422">
    <property type="entry name" value="CHEMOTAXIS PROTEIN METHYLTRANSFERASE"/>
    <property type="match status" value="1"/>
</dbReference>
<dbReference type="PIRSF" id="PIRSF000410">
    <property type="entry name" value="CheR"/>
    <property type="match status" value="1"/>
</dbReference>
<dbReference type="SUPFAM" id="SSF47757">
    <property type="entry name" value="Chemotaxis receptor methyltransferase CheR, N-terminal domain"/>
    <property type="match status" value="1"/>
</dbReference>
<evidence type="ECO:0000313" key="8">
    <source>
        <dbReference type="Proteomes" id="UP000190080"/>
    </source>
</evidence>
<evidence type="ECO:0000256" key="5">
    <source>
        <dbReference type="ARBA" id="ARBA00022691"/>
    </source>
</evidence>
<dbReference type="InterPro" id="IPR050903">
    <property type="entry name" value="Bact_Chemotaxis_MeTrfase"/>
</dbReference>
<dbReference type="Pfam" id="PF03705">
    <property type="entry name" value="CheR_N"/>
    <property type="match status" value="1"/>
</dbReference>
<dbReference type="EMBL" id="MZGV01000018">
    <property type="protein sequence ID" value="OPJ61900.1"/>
    <property type="molecule type" value="Genomic_DNA"/>
</dbReference>
<evidence type="ECO:0000256" key="2">
    <source>
        <dbReference type="ARBA" id="ARBA00012534"/>
    </source>
</evidence>
<comment type="catalytic activity">
    <reaction evidence="1">
        <text>L-glutamyl-[protein] + S-adenosyl-L-methionine = [protein]-L-glutamate 5-O-methyl ester + S-adenosyl-L-homocysteine</text>
        <dbReference type="Rhea" id="RHEA:24452"/>
        <dbReference type="Rhea" id="RHEA-COMP:10208"/>
        <dbReference type="Rhea" id="RHEA-COMP:10311"/>
        <dbReference type="ChEBI" id="CHEBI:29973"/>
        <dbReference type="ChEBI" id="CHEBI:57856"/>
        <dbReference type="ChEBI" id="CHEBI:59789"/>
        <dbReference type="ChEBI" id="CHEBI:82795"/>
        <dbReference type="EC" id="2.1.1.80"/>
    </reaction>
</comment>
<name>A0A1V4IQ00_9CLOT</name>
<dbReference type="Proteomes" id="UP000190080">
    <property type="component" value="Unassembled WGS sequence"/>
</dbReference>
<sequence length="271" mass="31823">MVGITEQEYYKIAELIKETYGINLGDKKQVLLIGRLHNVLIENGIDNFTEYYNYVISDKTGRAINTLVNKITTNHTFFMRESEHFVYFKENILPSLKSRITDKDLRIWSAGCSSGEEPYTVAMILDEFFGAEKKQWDTKILATDICATVLEKAIRGEYSKESIDSLPPFWLSRYFRSSGTDKYLISDNIKKEIIFRRFNLMKSTFPFRRKFHVIFCRNVMIYFDDIVRKNLVNKFYDILEDGGYLVIGHSESLNRCSTKFKYVIPALYRKE</sequence>
<evidence type="ECO:0000259" key="6">
    <source>
        <dbReference type="PROSITE" id="PS50123"/>
    </source>
</evidence>
<dbReference type="InterPro" id="IPR029063">
    <property type="entry name" value="SAM-dependent_MTases_sf"/>
</dbReference>
<dbReference type="EC" id="2.1.1.80" evidence="2"/>
<accession>A0A1V4IQ00</accession>
<dbReference type="STRING" id="1450648.CLORY_19920"/>
<evidence type="ECO:0000256" key="3">
    <source>
        <dbReference type="ARBA" id="ARBA00022603"/>
    </source>
</evidence>
<dbReference type="InterPro" id="IPR022641">
    <property type="entry name" value="CheR_N"/>
</dbReference>
<dbReference type="OrthoDB" id="9816309at2"/>
<dbReference type="PROSITE" id="PS50123">
    <property type="entry name" value="CHER"/>
    <property type="match status" value="1"/>
</dbReference>
<comment type="caution">
    <text evidence="7">The sequence shown here is derived from an EMBL/GenBank/DDBJ whole genome shotgun (WGS) entry which is preliminary data.</text>
</comment>
<protein>
    <recommendedName>
        <fullName evidence="2">protein-glutamate O-methyltransferase</fullName>
        <ecNumber evidence="2">2.1.1.80</ecNumber>
    </recommendedName>
</protein>
<organism evidence="7 8">
    <name type="scientific">Clostridium oryzae</name>
    <dbReference type="NCBI Taxonomy" id="1450648"/>
    <lineage>
        <taxon>Bacteria</taxon>
        <taxon>Bacillati</taxon>
        <taxon>Bacillota</taxon>
        <taxon>Clostridia</taxon>
        <taxon>Eubacteriales</taxon>
        <taxon>Clostridiaceae</taxon>
        <taxon>Clostridium</taxon>
    </lineage>
</organism>
<keyword evidence="8" id="KW-1185">Reference proteome</keyword>
<proteinExistence type="predicted"/>
<dbReference type="GO" id="GO:0032259">
    <property type="term" value="P:methylation"/>
    <property type="evidence" value="ECO:0007669"/>
    <property type="project" value="UniProtKB-KW"/>
</dbReference>
<dbReference type="InterPro" id="IPR000780">
    <property type="entry name" value="CheR_MeTrfase"/>
</dbReference>
<dbReference type="InterPro" id="IPR022642">
    <property type="entry name" value="CheR_C"/>
</dbReference>
<dbReference type="SMART" id="SM00138">
    <property type="entry name" value="MeTrc"/>
    <property type="match status" value="1"/>
</dbReference>
<evidence type="ECO:0000313" key="7">
    <source>
        <dbReference type="EMBL" id="OPJ61900.1"/>
    </source>
</evidence>
<gene>
    <name evidence="7" type="primary">cheR2_1</name>
    <name evidence="7" type="ORF">CLORY_19920</name>
</gene>
<dbReference type="PANTHER" id="PTHR24422:SF10">
    <property type="entry name" value="CHEMOTAXIS PROTEIN METHYLTRANSFERASE 2"/>
    <property type="match status" value="1"/>
</dbReference>
<dbReference type="InterPro" id="IPR026024">
    <property type="entry name" value="Chemotaxis_MeTrfase_CheR"/>
</dbReference>
<evidence type="ECO:0000256" key="1">
    <source>
        <dbReference type="ARBA" id="ARBA00001541"/>
    </source>
</evidence>
<keyword evidence="3 7" id="KW-0489">Methyltransferase</keyword>
<dbReference type="GO" id="GO:0008983">
    <property type="term" value="F:protein-glutamate O-methyltransferase activity"/>
    <property type="evidence" value="ECO:0007669"/>
    <property type="project" value="UniProtKB-EC"/>
</dbReference>
<keyword evidence="4 7" id="KW-0808">Transferase</keyword>
<dbReference type="Gene3D" id="1.10.155.10">
    <property type="entry name" value="Chemotaxis receptor methyltransferase CheR, N-terminal domain"/>
    <property type="match status" value="1"/>
</dbReference>